<accession>A0A1G6ZTV8</accession>
<organism evidence="1 2">
    <name type="scientific">Bhargavaea beijingensis</name>
    <dbReference type="NCBI Taxonomy" id="426756"/>
    <lineage>
        <taxon>Bacteria</taxon>
        <taxon>Bacillati</taxon>
        <taxon>Bacillota</taxon>
        <taxon>Bacilli</taxon>
        <taxon>Bacillales</taxon>
        <taxon>Caryophanaceae</taxon>
        <taxon>Bhargavaea</taxon>
    </lineage>
</organism>
<evidence type="ECO:0000313" key="2">
    <source>
        <dbReference type="Proteomes" id="UP000198823"/>
    </source>
</evidence>
<dbReference type="AlphaFoldDB" id="A0A1G6ZTV8"/>
<dbReference type="STRING" id="426756.SAMN04488126_10358"/>
<dbReference type="Proteomes" id="UP000198823">
    <property type="component" value="Unassembled WGS sequence"/>
</dbReference>
<dbReference type="InterPro" id="IPR050772">
    <property type="entry name" value="Hydratase-Decarb/MhpD_sf"/>
</dbReference>
<dbReference type="Gene3D" id="3.90.850.10">
    <property type="entry name" value="Fumarylacetoacetase-like, C-terminal domain"/>
    <property type="match status" value="1"/>
</dbReference>
<name>A0A1G6ZTV8_9BACL</name>
<reference evidence="1 2" key="1">
    <citation type="submission" date="2016-10" db="EMBL/GenBank/DDBJ databases">
        <authorList>
            <person name="de Groot N.N."/>
        </authorList>
    </citation>
    <scope>NUCLEOTIDE SEQUENCE [LARGE SCALE GENOMIC DNA]</scope>
    <source>
        <strain evidence="1 2">CGMCC 1.6762</strain>
    </source>
</reference>
<proteinExistence type="predicted"/>
<dbReference type="SUPFAM" id="SSF56529">
    <property type="entry name" value="FAH"/>
    <property type="match status" value="1"/>
</dbReference>
<dbReference type="InterPro" id="IPR036663">
    <property type="entry name" value="Fumarylacetoacetase_C_sf"/>
</dbReference>
<dbReference type="OrthoDB" id="9792137at2"/>
<dbReference type="PANTHER" id="PTHR30143">
    <property type="entry name" value="ACID HYDRATASE"/>
    <property type="match status" value="1"/>
</dbReference>
<evidence type="ECO:0000313" key="1">
    <source>
        <dbReference type="EMBL" id="SDE05972.1"/>
    </source>
</evidence>
<dbReference type="GO" id="GO:0008684">
    <property type="term" value="F:2-oxopent-4-enoate hydratase activity"/>
    <property type="evidence" value="ECO:0007669"/>
    <property type="project" value="TreeGrafter"/>
</dbReference>
<dbReference type="GO" id="GO:0005737">
    <property type="term" value="C:cytoplasm"/>
    <property type="evidence" value="ECO:0007669"/>
    <property type="project" value="TreeGrafter"/>
</dbReference>
<gene>
    <name evidence="1" type="ORF">SAMN04488126_10358</name>
</gene>
<protein>
    <submittedName>
        <fullName evidence="1">2-keto-4-pentenoate hydratase</fullName>
    </submittedName>
</protein>
<sequence length="257" mass="27878">MINDTTIEIADKLQEARDRFEPVPFLRGHYTLSETEAYAVQDELIRRAAGDSITGYKVSMTSAETQAIADTDEPAYGTLLRSHVRESGARIQLSSLFSPLIEPEILFILTDDLTPGADTAEILAKSRLSAGIEIPDARYKDWFPNFSLADLISDNTATGLVVASSPVEPPSLDEISQVKMDLFLDGKKIGTGHASAVLGNPVSAVKWLSAKLAGKNRTLKKGMIVSSGTFVSPLIAKEGHWEARFQSIGNVSVTIER</sequence>
<dbReference type="EMBL" id="FNAR01000003">
    <property type="protein sequence ID" value="SDE05972.1"/>
    <property type="molecule type" value="Genomic_DNA"/>
</dbReference>
<dbReference type="PANTHER" id="PTHR30143:SF0">
    <property type="entry name" value="2-KETO-4-PENTENOATE HYDRATASE"/>
    <property type="match status" value="1"/>
</dbReference>